<dbReference type="GO" id="GO:0051536">
    <property type="term" value="F:iron-sulfur cluster binding"/>
    <property type="evidence" value="ECO:0007669"/>
    <property type="project" value="UniProtKB-KW"/>
</dbReference>
<organism evidence="7 8">
    <name type="scientific">candidate division MSBL1 archaeon SCGC-AAA261F19</name>
    <dbReference type="NCBI Taxonomy" id="1698275"/>
    <lineage>
        <taxon>Archaea</taxon>
        <taxon>Methanobacteriati</taxon>
        <taxon>Methanobacteriota</taxon>
        <taxon>candidate division MSBL1</taxon>
    </lineage>
</organism>
<evidence type="ECO:0000256" key="3">
    <source>
        <dbReference type="ARBA" id="ARBA00023002"/>
    </source>
</evidence>
<dbReference type="Pfam" id="PF00037">
    <property type="entry name" value="Fer4"/>
    <property type="match status" value="1"/>
</dbReference>
<comment type="cofactor">
    <cofactor evidence="1">
        <name>FAD</name>
        <dbReference type="ChEBI" id="CHEBI:57692"/>
    </cofactor>
</comment>
<evidence type="ECO:0000256" key="2">
    <source>
        <dbReference type="ARBA" id="ARBA00022723"/>
    </source>
</evidence>
<evidence type="ECO:0000313" key="7">
    <source>
        <dbReference type="EMBL" id="KXB02865.1"/>
    </source>
</evidence>
<proteinExistence type="predicted"/>
<dbReference type="PANTHER" id="PTHR31332:SF6">
    <property type="entry name" value="FORMATE DEHYDROGENASE SUBUNIT BETA"/>
    <property type="match status" value="1"/>
</dbReference>
<dbReference type="AlphaFoldDB" id="A0A133V8X7"/>
<dbReference type="Gene3D" id="3.30.70.20">
    <property type="match status" value="1"/>
</dbReference>
<dbReference type="InterPro" id="IPR045220">
    <property type="entry name" value="FRHB/FDHB/HCAR-like"/>
</dbReference>
<sequence>MAEGSKAKKIFGHLKSEIHMNLCANCYACMAVCPTGSIKLKGGRPVLKGRCSACGLCYDQCPQLKSDGEIKRRIFGEMDPSVMGPYKKAYFGRANSPEIMTVAQNGGIVTCLLASLLDSGYVDGCVVMDNDSKWRPIPRVAISKEDLIECAGRKYTPGPILAGARDARELYYLEEMALVGTPCQVKALRCMASDKIEARKITNYVKLIVGLFCIKLLTYEGLFEALKDRFDISLSNVAKFDMNGERFIVYQKGGPKLELALNELKQFSFYPCNLCKDFTAELSDISVGGTGSPEGYSTVLTRTKVGEQALEIGMRSGACEAELLEVDPGIEPVKKISSQKKQR</sequence>
<keyword evidence="5" id="KW-0411">Iron-sulfur</keyword>
<dbReference type="InterPro" id="IPR017900">
    <property type="entry name" value="4Fe4S_Fe_S_CS"/>
</dbReference>
<dbReference type="InterPro" id="IPR007516">
    <property type="entry name" value="Co_F420_Hydgase/DH_bsu_N"/>
</dbReference>
<evidence type="ECO:0000313" key="8">
    <source>
        <dbReference type="Proteomes" id="UP000070565"/>
    </source>
</evidence>
<dbReference type="EMBL" id="LHXZ01000048">
    <property type="protein sequence ID" value="KXB02865.1"/>
    <property type="molecule type" value="Genomic_DNA"/>
</dbReference>
<keyword evidence="3" id="KW-0560">Oxidoreductase</keyword>
<dbReference type="Proteomes" id="UP000070565">
    <property type="component" value="Unassembled WGS sequence"/>
</dbReference>
<evidence type="ECO:0000256" key="5">
    <source>
        <dbReference type="ARBA" id="ARBA00023014"/>
    </source>
</evidence>
<keyword evidence="4" id="KW-0408">Iron</keyword>
<dbReference type="PANTHER" id="PTHR31332">
    <property type="entry name" value="7-HYDROXYMETHYL CHLOROPHYLL A REDUCTASE, CHLOROPLASTIC"/>
    <property type="match status" value="1"/>
</dbReference>
<feature type="domain" description="4Fe-4S ferredoxin-type" evidence="6">
    <location>
        <begin position="14"/>
        <end position="43"/>
    </location>
</feature>
<gene>
    <name evidence="7" type="ORF">AKJ45_03190</name>
</gene>
<accession>A0A133V8X7</accession>
<dbReference type="GO" id="GO:0052592">
    <property type="term" value="F:oxidoreductase activity, acting on CH or CH2 groups, with an iron-sulfur protein as acceptor"/>
    <property type="evidence" value="ECO:0007669"/>
    <property type="project" value="TreeGrafter"/>
</dbReference>
<comment type="caution">
    <text evidence="7">The sequence shown here is derived from an EMBL/GenBank/DDBJ whole genome shotgun (WGS) entry which is preliminary data.</text>
</comment>
<evidence type="ECO:0000256" key="1">
    <source>
        <dbReference type="ARBA" id="ARBA00001974"/>
    </source>
</evidence>
<keyword evidence="8" id="KW-1185">Reference proteome</keyword>
<keyword evidence="2" id="KW-0479">Metal-binding</keyword>
<dbReference type="PROSITE" id="PS00198">
    <property type="entry name" value="4FE4S_FER_1"/>
    <property type="match status" value="2"/>
</dbReference>
<evidence type="ECO:0000256" key="4">
    <source>
        <dbReference type="ARBA" id="ARBA00023004"/>
    </source>
</evidence>
<dbReference type="Pfam" id="PF04432">
    <property type="entry name" value="FrhB_FdhB_C"/>
    <property type="match status" value="1"/>
</dbReference>
<protein>
    <recommendedName>
        <fullName evidence="6">4Fe-4S ferredoxin-type domain-containing protein</fullName>
    </recommendedName>
</protein>
<evidence type="ECO:0000259" key="6">
    <source>
        <dbReference type="PROSITE" id="PS51379"/>
    </source>
</evidence>
<dbReference type="InterPro" id="IPR017896">
    <property type="entry name" value="4Fe4S_Fe-S-bd"/>
</dbReference>
<name>A0A133V8X7_9EURY</name>
<dbReference type="SUPFAM" id="SSF54862">
    <property type="entry name" value="4Fe-4S ferredoxins"/>
    <property type="match status" value="1"/>
</dbReference>
<dbReference type="PROSITE" id="PS51379">
    <property type="entry name" value="4FE4S_FER_2"/>
    <property type="match status" value="1"/>
</dbReference>
<dbReference type="GO" id="GO:0046872">
    <property type="term" value="F:metal ion binding"/>
    <property type="evidence" value="ECO:0007669"/>
    <property type="project" value="UniProtKB-KW"/>
</dbReference>
<reference evidence="7 8" key="1">
    <citation type="journal article" date="2016" name="Sci. Rep.">
        <title>Metabolic traits of an uncultured archaeal lineage -MSBL1- from brine pools of the Red Sea.</title>
        <authorList>
            <person name="Mwirichia R."/>
            <person name="Alam I."/>
            <person name="Rashid M."/>
            <person name="Vinu M."/>
            <person name="Ba-Alawi W."/>
            <person name="Anthony Kamau A."/>
            <person name="Kamanda Ngugi D."/>
            <person name="Goker M."/>
            <person name="Klenk H.P."/>
            <person name="Bajic V."/>
            <person name="Stingl U."/>
        </authorList>
    </citation>
    <scope>NUCLEOTIDE SEQUENCE [LARGE SCALE GENOMIC DNA]</scope>
    <source>
        <strain evidence="7">SCGC-AAA261F19</strain>
    </source>
</reference>
<dbReference type="InterPro" id="IPR007525">
    <property type="entry name" value="FrhB_FdhB_C"/>
</dbReference>
<dbReference type="Pfam" id="PF04422">
    <property type="entry name" value="FrhB_FdhB_N"/>
    <property type="match status" value="1"/>
</dbReference>